<reference evidence="1 2" key="1">
    <citation type="journal article" date="2019" name="Int. J. Syst. Evol. Microbiol.">
        <title>The Global Catalogue of Microorganisms (GCM) 10K type strain sequencing project: providing services to taxonomists for standard genome sequencing and annotation.</title>
        <authorList>
            <consortium name="The Broad Institute Genomics Platform"/>
            <consortium name="The Broad Institute Genome Sequencing Center for Infectious Disease"/>
            <person name="Wu L."/>
            <person name="Ma J."/>
        </authorList>
    </citation>
    <scope>NUCLEOTIDE SEQUENCE [LARGE SCALE GENOMIC DNA]</scope>
    <source>
        <strain evidence="1 2">JCM 14588</strain>
    </source>
</reference>
<accession>A0ABN2B5G9</accession>
<protein>
    <submittedName>
        <fullName evidence="1">GNAT family N-acetyltransferase</fullName>
    </submittedName>
</protein>
<comment type="caution">
    <text evidence="1">The sequence shown here is derived from an EMBL/GenBank/DDBJ whole genome shotgun (WGS) entry which is preliminary data.</text>
</comment>
<gene>
    <name evidence="1" type="ORF">GCM10009762_05760</name>
</gene>
<dbReference type="Gene3D" id="3.40.630.30">
    <property type="match status" value="1"/>
</dbReference>
<proteinExistence type="predicted"/>
<sequence>MTGMNTVRIERITPDHPQFEEWATVFVTAGRRQWGRDTTAYTPNELAQMWESLAHAKVWLVAIDDDGDVVGSAAIGMPTQDNPHLAGFDVACLDERATALKQRLVDEVERVCREAGRTTLMIETQTPVGAANDEAAFFEAAGYAEAQTCVRNGQRLPVSADIGAEMRRVIEMNDGYRIETVVGRLPEDWLPERARLAGMMSTDTPLGALAIEPENWTPERVTAMFDEDERRGRVVVETVAWHEESGEMAAFTHVSVPAETPWIAYQDDTLVAKAHRGHRLGYRVKAAVSLALPQAAPGVTVQRTWNDETNEHMLRINRELGYEREGTLVEWQKVLDSAPGDPAHDA</sequence>
<keyword evidence="2" id="KW-1185">Reference proteome</keyword>
<organism evidence="1 2">
    <name type="scientific">Dermacoccus barathri</name>
    <dbReference type="NCBI Taxonomy" id="322601"/>
    <lineage>
        <taxon>Bacteria</taxon>
        <taxon>Bacillati</taxon>
        <taxon>Actinomycetota</taxon>
        <taxon>Actinomycetes</taxon>
        <taxon>Micrococcales</taxon>
        <taxon>Dermacoccaceae</taxon>
        <taxon>Dermacoccus</taxon>
    </lineage>
</organism>
<dbReference type="EMBL" id="BAAANV010000015">
    <property type="protein sequence ID" value="GAA1534305.1"/>
    <property type="molecule type" value="Genomic_DNA"/>
</dbReference>
<evidence type="ECO:0000313" key="2">
    <source>
        <dbReference type="Proteomes" id="UP001501288"/>
    </source>
</evidence>
<name>A0ABN2B5G9_9MICO</name>
<evidence type="ECO:0000313" key="1">
    <source>
        <dbReference type="EMBL" id="GAA1534305.1"/>
    </source>
</evidence>
<dbReference type="InterPro" id="IPR016181">
    <property type="entry name" value="Acyl_CoA_acyltransferase"/>
</dbReference>
<dbReference type="SUPFAM" id="SSF55729">
    <property type="entry name" value="Acyl-CoA N-acyltransferases (Nat)"/>
    <property type="match status" value="2"/>
</dbReference>
<dbReference type="Proteomes" id="UP001501288">
    <property type="component" value="Unassembled WGS sequence"/>
</dbReference>